<comment type="caution">
    <text evidence="1">The sequence shown here is derived from an EMBL/GenBank/DDBJ whole genome shotgun (WGS) entry which is preliminary data.</text>
</comment>
<sequence>MTDEIYGLVHLADDVRYEYNNKQTIVGLYSDYLVANSFPSIIEKLAIGINLVWFGNRPDVFDIHISTPEKKQDVEMSLDFSDEDLTVPEGNKQSSFIFWMYGKNIEIPEAGSQIEVTVTCDKKTITRRIFTVIEPSEE</sequence>
<reference evidence="1 2" key="1">
    <citation type="submission" date="2018-10" db="EMBL/GenBank/DDBJ databases">
        <title>Genomic Encyclopedia of Archaeal and Bacterial Type Strains, Phase II (KMG-II): from individual species to whole genera.</title>
        <authorList>
            <person name="Goeker M."/>
        </authorList>
    </citation>
    <scope>NUCLEOTIDE SEQUENCE [LARGE SCALE GENOMIC DNA]</scope>
    <source>
        <strain evidence="1 2">DSM 25217</strain>
    </source>
</reference>
<dbReference type="RefSeq" id="WP_121937166.1">
    <property type="nucleotide sequence ID" value="NZ_REFR01000009.1"/>
</dbReference>
<gene>
    <name evidence="1" type="ORF">BXY39_0425</name>
</gene>
<dbReference type="Proteomes" id="UP000271227">
    <property type="component" value="Unassembled WGS sequence"/>
</dbReference>
<dbReference type="EMBL" id="REFR01000009">
    <property type="protein sequence ID" value="RMB11938.1"/>
    <property type="molecule type" value="Genomic_DNA"/>
</dbReference>
<evidence type="ECO:0000313" key="1">
    <source>
        <dbReference type="EMBL" id="RMB11938.1"/>
    </source>
</evidence>
<protein>
    <submittedName>
        <fullName evidence="1">Uncharacterized protein</fullName>
    </submittedName>
</protein>
<dbReference type="OrthoDB" id="8377146at2"/>
<accession>A0A3M0CR29</accession>
<dbReference type="Pfam" id="PF22091">
    <property type="entry name" value="DUF6941"/>
    <property type="match status" value="1"/>
</dbReference>
<dbReference type="InParanoid" id="A0A3M0CR29"/>
<organism evidence="1 2">
    <name type="scientific">Eilatimonas milleporae</name>
    <dbReference type="NCBI Taxonomy" id="911205"/>
    <lineage>
        <taxon>Bacteria</taxon>
        <taxon>Pseudomonadati</taxon>
        <taxon>Pseudomonadota</taxon>
        <taxon>Alphaproteobacteria</taxon>
        <taxon>Kordiimonadales</taxon>
        <taxon>Kordiimonadaceae</taxon>
        <taxon>Eilatimonas</taxon>
    </lineage>
</organism>
<keyword evidence="2" id="KW-1185">Reference proteome</keyword>
<proteinExistence type="predicted"/>
<dbReference type="InterPro" id="IPR054221">
    <property type="entry name" value="DUF6941"/>
</dbReference>
<dbReference type="AlphaFoldDB" id="A0A3M0CR29"/>
<name>A0A3M0CR29_9PROT</name>
<evidence type="ECO:0000313" key="2">
    <source>
        <dbReference type="Proteomes" id="UP000271227"/>
    </source>
</evidence>